<keyword evidence="1" id="KW-0472">Membrane</keyword>
<feature type="transmembrane region" description="Helical" evidence="1">
    <location>
        <begin position="156"/>
        <end position="176"/>
    </location>
</feature>
<feature type="non-terminal residue" evidence="2">
    <location>
        <position position="1"/>
    </location>
</feature>
<reference evidence="2" key="1">
    <citation type="journal article" date="2014" name="Front. Microbiol.">
        <title>High frequency of phylogenetically diverse reductive dehalogenase-homologous genes in deep subseafloor sedimentary metagenomes.</title>
        <authorList>
            <person name="Kawai M."/>
            <person name="Futagami T."/>
            <person name="Toyoda A."/>
            <person name="Takaki Y."/>
            <person name="Nishi S."/>
            <person name="Hori S."/>
            <person name="Arai W."/>
            <person name="Tsubouchi T."/>
            <person name="Morono Y."/>
            <person name="Uchiyama I."/>
            <person name="Ito T."/>
            <person name="Fujiyama A."/>
            <person name="Inagaki F."/>
            <person name="Takami H."/>
        </authorList>
    </citation>
    <scope>NUCLEOTIDE SEQUENCE</scope>
    <source>
        <strain evidence="2">Expedition CK06-06</strain>
    </source>
</reference>
<evidence type="ECO:0000256" key="1">
    <source>
        <dbReference type="SAM" id="Phobius"/>
    </source>
</evidence>
<dbReference type="AlphaFoldDB" id="X1IDZ6"/>
<accession>X1IDZ6</accession>
<sequence>EYDTNGVFQGSHFWGYIYYDEAFDVTVDSLDNVYVVGASQTKYWGSRDMILLKYIHDIFNPIININSPSHNGKYGEAPAYDISIIEPNLESLWYTIDEWPNIIIYINSTTQMSGVINQALWDTAPYGEIIITFYAVDFNNNFGYSEVIIEKIETIIPGYSILTIISLIGVIVIIITKKNVKLKIKM</sequence>
<comment type="caution">
    <text evidence="2">The sequence shown here is derived from an EMBL/GenBank/DDBJ whole genome shotgun (WGS) entry which is preliminary data.</text>
</comment>
<dbReference type="NCBIfam" id="NF033507">
    <property type="entry name" value="Loki-CTERM"/>
    <property type="match status" value="1"/>
</dbReference>
<name>X1IDZ6_9ZZZZ</name>
<proteinExistence type="predicted"/>
<evidence type="ECO:0000313" key="2">
    <source>
        <dbReference type="EMBL" id="GAH64344.1"/>
    </source>
</evidence>
<dbReference type="EMBL" id="BARU01031849">
    <property type="protein sequence ID" value="GAH64344.1"/>
    <property type="molecule type" value="Genomic_DNA"/>
</dbReference>
<protein>
    <submittedName>
        <fullName evidence="2">Uncharacterized protein</fullName>
    </submittedName>
</protein>
<keyword evidence="1" id="KW-1133">Transmembrane helix</keyword>
<gene>
    <name evidence="2" type="ORF">S03H2_50319</name>
</gene>
<organism evidence="2">
    <name type="scientific">marine sediment metagenome</name>
    <dbReference type="NCBI Taxonomy" id="412755"/>
    <lineage>
        <taxon>unclassified sequences</taxon>
        <taxon>metagenomes</taxon>
        <taxon>ecological metagenomes</taxon>
    </lineage>
</organism>
<keyword evidence="1" id="KW-0812">Transmembrane</keyword>